<evidence type="ECO:0000313" key="2">
    <source>
        <dbReference type="Proteomes" id="UP001652621"/>
    </source>
</evidence>
<dbReference type="InterPro" id="IPR052220">
    <property type="entry name" value="METTL25"/>
</dbReference>
<accession>A0A9J7I150</accession>
<dbReference type="Gene3D" id="3.40.50.150">
    <property type="entry name" value="Vaccinia Virus protein VP39"/>
    <property type="match status" value="1"/>
</dbReference>
<reference evidence="3" key="1">
    <citation type="submission" date="2025-08" db="UniProtKB">
        <authorList>
            <consortium name="RefSeq"/>
        </authorList>
    </citation>
    <scope>IDENTIFICATION</scope>
    <source>
        <strain evidence="3">Aabys</strain>
        <tissue evidence="3">Whole body</tissue>
    </source>
</reference>
<dbReference type="VEuPathDB" id="VectorBase:MDOMA2_001045"/>
<dbReference type="RefSeq" id="XP_005180968.3">
    <property type="nucleotide sequence ID" value="XM_005180911.3"/>
</dbReference>
<evidence type="ECO:0000259" key="1">
    <source>
        <dbReference type="Pfam" id="PF13679"/>
    </source>
</evidence>
<dbReference type="InterPro" id="IPR025714">
    <property type="entry name" value="Methyltranfer_dom"/>
</dbReference>
<protein>
    <submittedName>
        <fullName evidence="3">Methyltransferase-like protein 25B</fullName>
    </submittedName>
</protein>
<organism evidence="2 3">
    <name type="scientific">Musca domestica</name>
    <name type="common">House fly</name>
    <dbReference type="NCBI Taxonomy" id="7370"/>
    <lineage>
        <taxon>Eukaryota</taxon>
        <taxon>Metazoa</taxon>
        <taxon>Ecdysozoa</taxon>
        <taxon>Arthropoda</taxon>
        <taxon>Hexapoda</taxon>
        <taxon>Insecta</taxon>
        <taxon>Pterygota</taxon>
        <taxon>Neoptera</taxon>
        <taxon>Endopterygota</taxon>
        <taxon>Diptera</taxon>
        <taxon>Brachycera</taxon>
        <taxon>Muscomorpha</taxon>
        <taxon>Muscoidea</taxon>
        <taxon>Muscidae</taxon>
        <taxon>Musca</taxon>
    </lineage>
</organism>
<dbReference type="PANTHER" id="PTHR12496">
    <property type="entry name" value="CGI-41 METHYLTRANSFERASE"/>
    <property type="match status" value="1"/>
</dbReference>
<dbReference type="OrthoDB" id="10258156at2759"/>
<dbReference type="PANTHER" id="PTHR12496:SF0">
    <property type="entry name" value="METHYLTRANSFERASE DOMAIN-CONTAINING PROTEIN"/>
    <property type="match status" value="1"/>
</dbReference>
<feature type="domain" description="Methyltransferase" evidence="1">
    <location>
        <begin position="117"/>
        <end position="271"/>
    </location>
</feature>
<evidence type="ECO:0000313" key="3">
    <source>
        <dbReference type="RefSeq" id="XP_005180968.3"/>
    </source>
</evidence>
<name>A0A9J7I150_MUSDO</name>
<gene>
    <name evidence="3" type="primary">LOC101893974</name>
</gene>
<sequence>MSLPKGFTTPDDYFLESISFLKEFSWIYQEANTCFIKSNILANMPTEFRSYFQDIDNNELNQFPHVHQTLTTLQEPPIKEFRRRLSSLIPKQAFEDPPPLEDNLNLKTENFKKMNVKKRHEILRLAQAIHRELQQEHESCVLIDFGCGLGYLSEILYKLNENYLILGLESDPLRVQAAEKRLEAYMPKAKNSIRYCQQFITENSKDFIAENVTELLQSNYGYGNDTLRPTTQAIIGLHACADLTITSMKLFLYTPEVRHLIIMPCCYHKMQMCAKTLRFDNFPLSRSLQKVIAVGEDDSSEYEKEEQKKENDSVINNYSRYLNRPFLRLACQQTLKRWQNCTAEQHSRHGREMFLRAVAEALPRKEREIVVKCKEKIDLLPENILDFNHFRHLYRLQSKIDGALLDWSEMHEKTFNMLLEQYPYGERLAEGLTCLQTAIQKLCENLVLYDRLCFMQEAAADLNLNINVCYEKLMDEELSPRCYVLIAEKV</sequence>
<dbReference type="KEGG" id="mde:101893974"/>
<dbReference type="GeneID" id="101893974"/>
<dbReference type="InterPro" id="IPR029063">
    <property type="entry name" value="SAM-dependent_MTases_sf"/>
</dbReference>
<dbReference type="Proteomes" id="UP001652621">
    <property type="component" value="Unplaced"/>
</dbReference>
<dbReference type="SUPFAM" id="SSF53335">
    <property type="entry name" value="S-adenosyl-L-methionine-dependent methyltransferases"/>
    <property type="match status" value="1"/>
</dbReference>
<keyword evidence="2" id="KW-1185">Reference proteome</keyword>
<dbReference type="Pfam" id="PF13679">
    <property type="entry name" value="Methyltransf_32"/>
    <property type="match status" value="1"/>
</dbReference>
<proteinExistence type="predicted"/>
<dbReference type="AlphaFoldDB" id="A0A9J7I150"/>